<proteinExistence type="predicted"/>
<sequence length="342" mass="40437">MLDLFTTTLDESKLHPNFKEIIKEKESYARELLLYWTEGFIDRDKKFVKEFQTTFNSSFWELYLFNIFKEYEFTIDFSHSYPDFILVNPFQLSLEAVISNNANNAAPEYNRKCDFDSPELAEIVRTATIRLANAIIYKYKKYKEHYSRLDIIKNKPFVLAVAPFEQPFFWEQTNRAIYRVLYGVEGFEYKDPNNRIAPEVIRCIMNPFIKKNNGSEIPLGFFSDNQMEEISAILFSNVATFGKIRALTKNKDPREMIFFFSRFNKNSFHPEERMLPKAEYEETLDSGLTLYLNPFAKNPLQEDFIKKFPAWNSFDFTSNFPHGDARDGNLINRMVQVINQVY</sequence>
<dbReference type="AlphaFoldDB" id="C8PP35"/>
<dbReference type="eggNOG" id="ENOG502Z8GP">
    <property type="taxonomic scope" value="Bacteria"/>
</dbReference>
<dbReference type="Proteomes" id="UP000004509">
    <property type="component" value="Unassembled WGS sequence"/>
</dbReference>
<reference evidence="1 2" key="1">
    <citation type="submission" date="2009-07" db="EMBL/GenBank/DDBJ databases">
        <authorList>
            <person name="Madupu R."/>
            <person name="Sebastian Y."/>
            <person name="Durkin A.S."/>
            <person name="Torralba M."/>
            <person name="Methe B."/>
            <person name="Sutton G.G."/>
            <person name="Strausberg R.L."/>
            <person name="Nelson K.E."/>
        </authorList>
    </citation>
    <scope>NUCLEOTIDE SEQUENCE [LARGE SCALE GENOMIC DNA]</scope>
    <source>
        <strain evidence="1 2">ATCC 35580</strain>
    </source>
</reference>
<gene>
    <name evidence="1" type="ORF">TREVI0001_1756</name>
</gene>
<evidence type="ECO:0008006" key="3">
    <source>
        <dbReference type="Google" id="ProtNLM"/>
    </source>
</evidence>
<comment type="caution">
    <text evidence="1">The sequence shown here is derived from an EMBL/GenBank/DDBJ whole genome shotgun (WGS) entry which is preliminary data.</text>
</comment>
<dbReference type="OrthoDB" id="981968at2"/>
<dbReference type="RefSeq" id="WP_006188303.1">
    <property type="nucleotide sequence ID" value="NZ_ACYH01000024.1"/>
</dbReference>
<organism evidence="1 2">
    <name type="scientific">Treponema vincentii ATCC 35580</name>
    <dbReference type="NCBI Taxonomy" id="596324"/>
    <lineage>
        <taxon>Bacteria</taxon>
        <taxon>Pseudomonadati</taxon>
        <taxon>Spirochaetota</taxon>
        <taxon>Spirochaetia</taxon>
        <taxon>Spirochaetales</taxon>
        <taxon>Treponemataceae</taxon>
        <taxon>Treponema</taxon>
    </lineage>
</organism>
<evidence type="ECO:0000313" key="1">
    <source>
        <dbReference type="EMBL" id="EEV20898.1"/>
    </source>
</evidence>
<accession>C8PP35</accession>
<protein>
    <recommendedName>
        <fullName evidence="3">Glycosaminoglycan attachment site</fullName>
    </recommendedName>
</protein>
<dbReference type="EMBL" id="ACYH01000024">
    <property type="protein sequence ID" value="EEV20898.1"/>
    <property type="molecule type" value="Genomic_DNA"/>
</dbReference>
<dbReference type="STRING" id="596324.TREVI0001_1756"/>
<evidence type="ECO:0000313" key="2">
    <source>
        <dbReference type="Proteomes" id="UP000004509"/>
    </source>
</evidence>
<name>C8PP35_9SPIR</name>